<dbReference type="InterPro" id="IPR050768">
    <property type="entry name" value="UPF0353/GerABKA_families"/>
</dbReference>
<dbReference type="AlphaFoldDB" id="A0A5R9G485"/>
<dbReference type="OrthoDB" id="1726708at2"/>
<feature type="transmembrane region" description="Helical" evidence="4">
    <location>
        <begin position="307"/>
        <end position="326"/>
    </location>
</feature>
<feature type="region of interest" description="Disordered" evidence="3">
    <location>
        <begin position="501"/>
        <end position="552"/>
    </location>
</feature>
<dbReference type="GO" id="GO:0009847">
    <property type="term" value="P:spore germination"/>
    <property type="evidence" value="ECO:0007669"/>
    <property type="project" value="InterPro"/>
</dbReference>
<name>A0A5R9G485_9BACL</name>
<keyword evidence="4" id="KW-1133">Transmembrane helix</keyword>
<protein>
    <submittedName>
        <fullName evidence="5">Spore germination protein</fullName>
    </submittedName>
</protein>
<dbReference type="PANTHER" id="PTHR22550">
    <property type="entry name" value="SPORE GERMINATION PROTEIN"/>
    <property type="match status" value="1"/>
</dbReference>
<evidence type="ECO:0000256" key="2">
    <source>
        <dbReference type="ARBA" id="ARBA00023136"/>
    </source>
</evidence>
<dbReference type="PIRSF" id="PIRSF005690">
    <property type="entry name" value="GerBA"/>
    <property type="match status" value="1"/>
</dbReference>
<evidence type="ECO:0000256" key="1">
    <source>
        <dbReference type="ARBA" id="ARBA00005278"/>
    </source>
</evidence>
<comment type="caution">
    <text evidence="5">The sequence shown here is derived from an EMBL/GenBank/DDBJ whole genome shotgun (WGS) entry which is preliminary data.</text>
</comment>
<keyword evidence="2 4" id="KW-0472">Membrane</keyword>
<reference evidence="5 6" key="1">
    <citation type="submission" date="2019-05" db="EMBL/GenBank/DDBJ databases">
        <authorList>
            <person name="Narsing Rao M.P."/>
            <person name="Li W.J."/>
        </authorList>
    </citation>
    <scope>NUCLEOTIDE SEQUENCE [LARGE SCALE GENOMIC DNA]</scope>
    <source>
        <strain evidence="5 6">SYSU_K30003</strain>
    </source>
</reference>
<keyword evidence="6" id="KW-1185">Reference proteome</keyword>
<comment type="similarity">
    <text evidence="1">Belongs to the GerABKA family.</text>
</comment>
<dbReference type="InterPro" id="IPR004995">
    <property type="entry name" value="Spore_Ger"/>
</dbReference>
<feature type="compositionally biased region" description="Basic and acidic residues" evidence="3">
    <location>
        <begin position="525"/>
        <end position="552"/>
    </location>
</feature>
<evidence type="ECO:0000256" key="4">
    <source>
        <dbReference type="SAM" id="Phobius"/>
    </source>
</evidence>
<evidence type="ECO:0000313" key="5">
    <source>
        <dbReference type="EMBL" id="TLS48318.1"/>
    </source>
</evidence>
<organism evidence="5 6">
    <name type="scientific">Paenibacillus antri</name>
    <dbReference type="NCBI Taxonomy" id="2582848"/>
    <lineage>
        <taxon>Bacteria</taxon>
        <taxon>Bacillati</taxon>
        <taxon>Bacillota</taxon>
        <taxon>Bacilli</taxon>
        <taxon>Bacillales</taxon>
        <taxon>Paenibacillaceae</taxon>
        <taxon>Paenibacillus</taxon>
    </lineage>
</organism>
<evidence type="ECO:0000256" key="3">
    <source>
        <dbReference type="SAM" id="MobiDB-lite"/>
    </source>
</evidence>
<dbReference type="PANTHER" id="PTHR22550:SF5">
    <property type="entry name" value="LEUCINE ZIPPER PROTEIN 4"/>
    <property type="match status" value="1"/>
</dbReference>
<dbReference type="Proteomes" id="UP000309676">
    <property type="component" value="Unassembled WGS sequence"/>
</dbReference>
<feature type="transmembrane region" description="Helical" evidence="4">
    <location>
        <begin position="405"/>
        <end position="427"/>
    </location>
</feature>
<dbReference type="EMBL" id="VCIW01000040">
    <property type="protein sequence ID" value="TLS48318.1"/>
    <property type="molecule type" value="Genomic_DNA"/>
</dbReference>
<accession>A0A5R9G485</accession>
<feature type="transmembrane region" description="Helical" evidence="4">
    <location>
        <begin position="434"/>
        <end position="453"/>
    </location>
</feature>
<dbReference type="Pfam" id="PF03323">
    <property type="entry name" value="GerA"/>
    <property type="match status" value="1"/>
</dbReference>
<evidence type="ECO:0000313" key="6">
    <source>
        <dbReference type="Proteomes" id="UP000309676"/>
    </source>
</evidence>
<dbReference type="RefSeq" id="WP_138198272.1">
    <property type="nucleotide sequence ID" value="NZ_VCIW01000040.1"/>
</dbReference>
<keyword evidence="4" id="KW-0812">Transmembrane</keyword>
<proteinExistence type="inferred from homology"/>
<gene>
    <name evidence="5" type="ORF">FE782_31295</name>
</gene>
<feature type="transmembrane region" description="Helical" evidence="4">
    <location>
        <begin position="380"/>
        <end position="399"/>
    </location>
</feature>
<dbReference type="GO" id="GO:0016020">
    <property type="term" value="C:membrane"/>
    <property type="evidence" value="ECO:0007669"/>
    <property type="project" value="InterPro"/>
</dbReference>
<sequence>MSRRNSPSPNRTLEDYASEKLPTTLDETIRIVQNLLNETDDFIVRRFQVFGRTPAALFYFSDLSNQENINQDILKPLMQGPLHLVDADIDSKRLKAVIAEEALIHGECVLSADVYFVLDAVLQGRAVVAVDGVDEAFVIGSPNVPKRSIVQPPTEQTIQGPREGFIEPLIFNLGLLRYRLPTPDLRIKIIRVGRITKSKVAVCYLEGIVNPDLVKEVTRRLQNIDIDGILDSGFLEQLIEDNHWSPFPQIQNTEKPDRAVGQMIEGRVVVLVDGSPFALICPTVFVQFYQSSEDYSSRFLQGSFSRLARVIALLFSLITPSLYVAIISFNPELIPTEFAIAVAGGRAGVPFPSVVEVLIMEISMEVLREATIRLPQQVGGALSIVGVLVIGQAAVSAGFASPITVVVIALTTIGSFATPAYNAAFALRMLRFPLIFLSGMFGLYGIVVGLILIGNHALSLKSFGVPYLTPAVPGNMSGLKDLLIRGPLWWMKKRPSLLQTKDDSRVGQRTVDNQGAATRNVMDPKAIDEQKEAKSDETGESDHGRSSDLDSR</sequence>